<dbReference type="Gene3D" id="3.90.25.10">
    <property type="entry name" value="UDP-galactose 4-epimerase, domain 1"/>
    <property type="match status" value="1"/>
</dbReference>
<dbReference type="Pfam" id="PF05368">
    <property type="entry name" value="NmrA"/>
    <property type="match status" value="1"/>
</dbReference>
<dbReference type="CDD" id="cd05251">
    <property type="entry name" value="NmrA_like_SDR_a"/>
    <property type="match status" value="1"/>
</dbReference>
<reference evidence="4" key="1">
    <citation type="submission" date="2023-03" db="EMBL/GenBank/DDBJ databases">
        <title>Massive genome expansion in bonnet fungi (Mycena s.s.) driven by repeated elements and novel gene families across ecological guilds.</title>
        <authorList>
            <consortium name="Lawrence Berkeley National Laboratory"/>
            <person name="Harder C.B."/>
            <person name="Miyauchi S."/>
            <person name="Viragh M."/>
            <person name="Kuo A."/>
            <person name="Thoen E."/>
            <person name="Andreopoulos B."/>
            <person name="Lu D."/>
            <person name="Skrede I."/>
            <person name="Drula E."/>
            <person name="Henrissat B."/>
            <person name="Morin E."/>
            <person name="Kohler A."/>
            <person name="Barry K."/>
            <person name="LaButti K."/>
            <person name="Morin E."/>
            <person name="Salamov A."/>
            <person name="Lipzen A."/>
            <person name="Mereny Z."/>
            <person name="Hegedus B."/>
            <person name="Baldrian P."/>
            <person name="Stursova M."/>
            <person name="Weitz H."/>
            <person name="Taylor A."/>
            <person name="Grigoriev I.V."/>
            <person name="Nagy L.G."/>
            <person name="Martin F."/>
            <person name="Kauserud H."/>
        </authorList>
    </citation>
    <scope>NUCLEOTIDE SEQUENCE</scope>
    <source>
        <strain evidence="4">9284</strain>
    </source>
</reference>
<dbReference type="AlphaFoldDB" id="A0AAD7C7K0"/>
<dbReference type="InterPro" id="IPR051164">
    <property type="entry name" value="NmrA-like_oxidored"/>
</dbReference>
<keyword evidence="5" id="KW-1185">Reference proteome</keyword>
<sequence>MTFLPPRIVSVFGASGLQGSSVVDALLREGTFTPRALTRNPTSEAGLKLQERGVEVVAADSSSKASLIDALRGSEAVFAVTVPTIVPAFADGPEELTQGRNMVDAAREAGVKFFIFSSLPNMTKLSGGKYSNLAHYDDKAAIQEYLQSSGLTNASLLLGGFADSLWTKNYLQKSPTGSPGYTISVPKYTPTALEAHTWVSRDVGEAALALLKNYDNPNLPASISGKSYPVVTANLSYTDLAGRIEKALGVPVSVTFPSTSGNAVRDAMLASHAEYNGLYTSTPVPNPDLVELGARLGTVDELVEEVRRFYAGVMRRGCTIAKNTLLGFKRSENLVVLNLIVRIDF</sequence>
<protein>
    <recommendedName>
        <fullName evidence="3">NmrA-like domain-containing protein</fullName>
    </recommendedName>
</protein>
<dbReference type="PANTHER" id="PTHR42748:SF7">
    <property type="entry name" value="NMRA LIKE REDOX SENSOR 1-RELATED"/>
    <property type="match status" value="1"/>
</dbReference>
<evidence type="ECO:0000256" key="1">
    <source>
        <dbReference type="ARBA" id="ARBA00006328"/>
    </source>
</evidence>
<dbReference type="InterPro" id="IPR036291">
    <property type="entry name" value="NAD(P)-bd_dom_sf"/>
</dbReference>
<organism evidence="4 5">
    <name type="scientific">Roridomyces roridus</name>
    <dbReference type="NCBI Taxonomy" id="1738132"/>
    <lineage>
        <taxon>Eukaryota</taxon>
        <taxon>Fungi</taxon>
        <taxon>Dikarya</taxon>
        <taxon>Basidiomycota</taxon>
        <taxon>Agaricomycotina</taxon>
        <taxon>Agaricomycetes</taxon>
        <taxon>Agaricomycetidae</taxon>
        <taxon>Agaricales</taxon>
        <taxon>Marasmiineae</taxon>
        <taxon>Mycenaceae</taxon>
        <taxon>Roridomyces</taxon>
    </lineage>
</organism>
<evidence type="ECO:0000313" key="5">
    <source>
        <dbReference type="Proteomes" id="UP001221142"/>
    </source>
</evidence>
<feature type="domain" description="NmrA-like" evidence="3">
    <location>
        <begin position="9"/>
        <end position="256"/>
    </location>
</feature>
<gene>
    <name evidence="4" type="ORF">FB45DRAFT_899823</name>
</gene>
<dbReference type="PANTHER" id="PTHR42748">
    <property type="entry name" value="NITROGEN METABOLITE REPRESSION PROTEIN NMRA FAMILY MEMBER"/>
    <property type="match status" value="1"/>
</dbReference>
<dbReference type="InterPro" id="IPR008030">
    <property type="entry name" value="NmrA-like"/>
</dbReference>
<dbReference type="SUPFAM" id="SSF51735">
    <property type="entry name" value="NAD(P)-binding Rossmann-fold domains"/>
    <property type="match status" value="1"/>
</dbReference>
<evidence type="ECO:0000313" key="4">
    <source>
        <dbReference type="EMBL" id="KAJ7641272.1"/>
    </source>
</evidence>
<dbReference type="Proteomes" id="UP001221142">
    <property type="component" value="Unassembled WGS sequence"/>
</dbReference>
<evidence type="ECO:0000259" key="3">
    <source>
        <dbReference type="Pfam" id="PF05368"/>
    </source>
</evidence>
<name>A0AAD7C7K0_9AGAR</name>
<proteinExistence type="inferred from homology"/>
<comment type="caution">
    <text evidence="4">The sequence shown here is derived from an EMBL/GenBank/DDBJ whole genome shotgun (WGS) entry which is preliminary data.</text>
</comment>
<evidence type="ECO:0000256" key="2">
    <source>
        <dbReference type="ARBA" id="ARBA00022857"/>
    </source>
</evidence>
<keyword evidence="2" id="KW-0521">NADP</keyword>
<comment type="similarity">
    <text evidence="1">Belongs to the NmrA-type oxidoreductase family.</text>
</comment>
<dbReference type="EMBL" id="JARKIF010000004">
    <property type="protein sequence ID" value="KAJ7641272.1"/>
    <property type="molecule type" value="Genomic_DNA"/>
</dbReference>
<dbReference type="Gene3D" id="3.40.50.720">
    <property type="entry name" value="NAD(P)-binding Rossmann-like Domain"/>
    <property type="match status" value="1"/>
</dbReference>
<accession>A0AAD7C7K0</accession>